<evidence type="ECO:0000313" key="23">
    <source>
        <dbReference type="Proteomes" id="UP000006882"/>
    </source>
</evidence>
<dbReference type="AlphaFoldDB" id="A0A251NPD6"/>
<keyword evidence="11" id="KW-0418">Kinase</keyword>
<evidence type="ECO:0000256" key="4">
    <source>
        <dbReference type="ARBA" id="ARBA00022553"/>
    </source>
</evidence>
<name>A0A251NPD6_PRUPE</name>
<evidence type="ECO:0000256" key="8">
    <source>
        <dbReference type="ARBA" id="ARBA00022729"/>
    </source>
</evidence>
<feature type="binding site" evidence="19">
    <location>
        <position position="790"/>
    </location>
    <ligand>
        <name>ATP</name>
        <dbReference type="ChEBI" id="CHEBI:30616"/>
    </ligand>
</feature>
<dbReference type="PROSITE" id="PS50011">
    <property type="entry name" value="PROTEIN_KINASE_DOM"/>
    <property type="match status" value="1"/>
</dbReference>
<evidence type="ECO:0000256" key="11">
    <source>
        <dbReference type="ARBA" id="ARBA00022777"/>
    </source>
</evidence>
<dbReference type="Gene3D" id="2.60.120.430">
    <property type="entry name" value="Galactose-binding lectin"/>
    <property type="match status" value="1"/>
</dbReference>
<feature type="domain" description="Protein kinase" evidence="21">
    <location>
        <begin position="761"/>
        <end position="1038"/>
    </location>
</feature>
<evidence type="ECO:0000256" key="10">
    <source>
        <dbReference type="ARBA" id="ARBA00022741"/>
    </source>
</evidence>
<keyword evidence="7" id="KW-0812">Transmembrane</keyword>
<evidence type="ECO:0000256" key="14">
    <source>
        <dbReference type="ARBA" id="ARBA00023136"/>
    </source>
</evidence>
<sequence length="1109" mass="123804">MVETRPRLLVEHMLLSFLLWQFGFRHGSSETTTELDPKEVVVLNLILDKLRYSGPSYSNSSICHYGDLETIKLKINCTEDCGHDKNSYCHIKDFSFTGAALTGFIPEEVEELKHLETLDLSGNQLTGSIPDTLWNLSSLIQLDLSMNQLNGGISKRIESLRNLTILDLSGNQLTGSIPDTLWNLSSLIALDLSRNQLTGGISEHIQFLRNLTALYLGYNFLSGQIPSSLGALRSLQTLSLSYNELSGPIPYQLGNITALQTLVLNQNQLSGRLPPSFSNLSNLQNFWAASNDLTGEFPDYATLTQMNVFSISGNYMSGPFPADFIRNWTLISHLSILGNNFEGSLPAELFSFSSLDYLTISDVANSGFQFPRTANLSNIETLILRNCSITGEIPEYIGKMSNLEYLDLSFNILTGRIPQSMSGLNLTHLSLAKNKLNDTIPAWLVAVKTRLDLSYNSFSKVSFGVPDDMRDHLNLFACCRSSSLTDPDQLFVDPKKRMPTHCPRRKSKSRSLFINCGGEGLTVGDKYYEADNSTSLYYISPSKTWGYSLSGDLSPESNSSNFIQTQSCGIHVAESDLYLKARIAPLFLSYYAFCLQKGKYNVTLHFAEIVFKEKESYSILKRRVFDVYIQENRVLMNFDIAKEAKGPDEPQTKYFIADVSDSVLEISFYWAGKGCADDPPTLNGPLISAISITPVPQRSALWRKLKKALIITLPSSVVVLLLLLAFMWKIGWLGKRELSEIQIGQDKHVTLQELIGATRKFSSKMEIGRGHFGRVYKAELEGGQTTVAVKRLSTNSKEKVEELLNEFYALKSLRHENLVQLLDAYFGEGLHLLIYEYMPNLSIADAFFGSKSRLKFNWENRFNICLGIARGLDHLHEHPRLKMVHRDIKAENILLDGALNAKISDFGMASLYTEEEQLMIIKVEAPNGHMAPEYVVQGFVTSKVDVYSFGVLILEIVSGKKNAGYKFNHESEYLLDMAYVAYKNGSLVDLVDKNLSGNYDAKQAITILTLAVMCTNISPTLRPRMADVVSILVGEKTFEQINRPTVDDHQLNVAMAHGECTKADSSTSTDVSARASTSTKLIKGIEETEIHYAEPDLEILEESQTSFSG</sequence>
<dbReference type="Gene3D" id="3.30.200.20">
    <property type="entry name" value="Phosphorylase Kinase, domain 1"/>
    <property type="match status" value="1"/>
</dbReference>
<dbReference type="SUPFAM" id="SSF52058">
    <property type="entry name" value="L domain-like"/>
    <property type="match status" value="1"/>
</dbReference>
<evidence type="ECO:0000256" key="20">
    <source>
        <dbReference type="SAM" id="SignalP"/>
    </source>
</evidence>
<keyword evidence="4" id="KW-0597">Phosphoprotein</keyword>
<comment type="catalytic activity">
    <reaction evidence="18">
        <text>L-seryl-[protein] + ATP = O-phospho-L-seryl-[protein] + ADP + H(+)</text>
        <dbReference type="Rhea" id="RHEA:17989"/>
        <dbReference type="Rhea" id="RHEA-COMP:9863"/>
        <dbReference type="Rhea" id="RHEA-COMP:11604"/>
        <dbReference type="ChEBI" id="CHEBI:15378"/>
        <dbReference type="ChEBI" id="CHEBI:29999"/>
        <dbReference type="ChEBI" id="CHEBI:30616"/>
        <dbReference type="ChEBI" id="CHEBI:83421"/>
        <dbReference type="ChEBI" id="CHEBI:456216"/>
        <dbReference type="EC" id="2.7.11.1"/>
    </reaction>
</comment>
<dbReference type="GO" id="GO:0004672">
    <property type="term" value="F:protein kinase activity"/>
    <property type="evidence" value="ECO:0000318"/>
    <property type="project" value="GO_Central"/>
</dbReference>
<dbReference type="Pfam" id="PF07714">
    <property type="entry name" value="PK_Tyr_Ser-Thr"/>
    <property type="match status" value="1"/>
</dbReference>
<evidence type="ECO:0000256" key="18">
    <source>
        <dbReference type="ARBA" id="ARBA00048679"/>
    </source>
</evidence>
<dbReference type="PANTHER" id="PTHR48006">
    <property type="entry name" value="LEUCINE-RICH REPEAT-CONTAINING PROTEIN DDB_G0281931-RELATED"/>
    <property type="match status" value="1"/>
</dbReference>
<dbReference type="OrthoDB" id="1187689at2759"/>
<dbReference type="SMART" id="SM00365">
    <property type="entry name" value="LRR_SD22"/>
    <property type="match status" value="4"/>
</dbReference>
<dbReference type="InterPro" id="IPR021720">
    <property type="entry name" value="Malectin_dom"/>
</dbReference>
<dbReference type="GO" id="GO:0004674">
    <property type="term" value="F:protein serine/threonine kinase activity"/>
    <property type="evidence" value="ECO:0007669"/>
    <property type="project" value="UniProtKB-KW"/>
</dbReference>
<dbReference type="Pfam" id="PF00560">
    <property type="entry name" value="LRR_1"/>
    <property type="match status" value="1"/>
</dbReference>
<keyword evidence="5" id="KW-0433">Leucine-rich repeat</keyword>
<evidence type="ECO:0000256" key="9">
    <source>
        <dbReference type="ARBA" id="ARBA00022737"/>
    </source>
</evidence>
<dbReference type="GO" id="GO:0045088">
    <property type="term" value="P:regulation of innate immune response"/>
    <property type="evidence" value="ECO:0000318"/>
    <property type="project" value="GO_Central"/>
</dbReference>
<dbReference type="InterPro" id="IPR000719">
    <property type="entry name" value="Prot_kinase_dom"/>
</dbReference>
<keyword evidence="14" id="KW-0472">Membrane</keyword>
<dbReference type="SMART" id="SM00220">
    <property type="entry name" value="S_TKc"/>
    <property type="match status" value="1"/>
</dbReference>
<keyword evidence="9" id="KW-0677">Repeat</keyword>
<dbReference type="InterPro" id="IPR017441">
    <property type="entry name" value="Protein_kinase_ATP_BS"/>
</dbReference>
<evidence type="ECO:0000256" key="6">
    <source>
        <dbReference type="ARBA" id="ARBA00022679"/>
    </source>
</evidence>
<keyword evidence="10 19" id="KW-0547">Nucleotide-binding</keyword>
<dbReference type="Gene3D" id="1.10.510.10">
    <property type="entry name" value="Transferase(Phosphotransferase) domain 1"/>
    <property type="match status" value="1"/>
</dbReference>
<dbReference type="Gramene" id="ONI01172">
    <property type="protein sequence ID" value="ONI01172"/>
    <property type="gene ID" value="PRUPE_6G126100"/>
</dbReference>
<keyword evidence="12 19" id="KW-0067">ATP-binding</keyword>
<dbReference type="FunFam" id="1.10.510.10:FF:000769">
    <property type="entry name" value="Uncharacterized protein"/>
    <property type="match status" value="1"/>
</dbReference>
<keyword evidence="15" id="KW-0675">Receptor</keyword>
<dbReference type="PANTHER" id="PTHR48006:SF48">
    <property type="entry name" value="PROTEIN KINASE DOMAIN-CONTAINING PROTEIN"/>
    <property type="match status" value="1"/>
</dbReference>
<evidence type="ECO:0000256" key="7">
    <source>
        <dbReference type="ARBA" id="ARBA00022692"/>
    </source>
</evidence>
<comment type="catalytic activity">
    <reaction evidence="17">
        <text>L-threonyl-[protein] + ATP = O-phospho-L-threonyl-[protein] + ADP + H(+)</text>
        <dbReference type="Rhea" id="RHEA:46608"/>
        <dbReference type="Rhea" id="RHEA-COMP:11060"/>
        <dbReference type="Rhea" id="RHEA-COMP:11605"/>
        <dbReference type="ChEBI" id="CHEBI:15378"/>
        <dbReference type="ChEBI" id="CHEBI:30013"/>
        <dbReference type="ChEBI" id="CHEBI:30616"/>
        <dbReference type="ChEBI" id="CHEBI:61977"/>
        <dbReference type="ChEBI" id="CHEBI:456216"/>
        <dbReference type="EC" id="2.7.11.1"/>
    </reaction>
</comment>
<evidence type="ECO:0000256" key="3">
    <source>
        <dbReference type="ARBA" id="ARBA00022527"/>
    </source>
</evidence>
<proteinExistence type="predicted"/>
<dbReference type="Proteomes" id="UP000006882">
    <property type="component" value="Chromosome G6"/>
</dbReference>
<dbReference type="FunFam" id="3.80.10.10:FF:000041">
    <property type="entry name" value="LRR receptor-like serine/threonine-protein kinase ERECTA"/>
    <property type="match status" value="1"/>
</dbReference>
<dbReference type="InterPro" id="IPR032675">
    <property type="entry name" value="LRR_dom_sf"/>
</dbReference>
<evidence type="ECO:0000256" key="2">
    <source>
        <dbReference type="ARBA" id="ARBA00012513"/>
    </source>
</evidence>
<organism evidence="22 23">
    <name type="scientific">Prunus persica</name>
    <name type="common">Peach</name>
    <name type="synonym">Amygdalus persica</name>
    <dbReference type="NCBI Taxonomy" id="3760"/>
    <lineage>
        <taxon>Eukaryota</taxon>
        <taxon>Viridiplantae</taxon>
        <taxon>Streptophyta</taxon>
        <taxon>Embryophyta</taxon>
        <taxon>Tracheophyta</taxon>
        <taxon>Spermatophyta</taxon>
        <taxon>Magnoliopsida</taxon>
        <taxon>eudicotyledons</taxon>
        <taxon>Gunneridae</taxon>
        <taxon>Pentapetalae</taxon>
        <taxon>rosids</taxon>
        <taxon>fabids</taxon>
        <taxon>Rosales</taxon>
        <taxon>Rosaceae</taxon>
        <taxon>Amygdaloideae</taxon>
        <taxon>Amygdaleae</taxon>
        <taxon>Prunus</taxon>
    </lineage>
</organism>
<dbReference type="InterPro" id="IPR001611">
    <property type="entry name" value="Leu-rich_rpt"/>
</dbReference>
<reference evidence="22 23" key="1">
    <citation type="journal article" date="2013" name="Nat. Genet.">
        <title>The high-quality draft genome of peach (Prunus persica) identifies unique patterns of genetic diversity, domestication and genome evolution.</title>
        <authorList>
            <consortium name="International Peach Genome Initiative"/>
            <person name="Verde I."/>
            <person name="Abbott A.G."/>
            <person name="Scalabrin S."/>
            <person name="Jung S."/>
            <person name="Shu S."/>
            <person name="Marroni F."/>
            <person name="Zhebentyayeva T."/>
            <person name="Dettori M.T."/>
            <person name="Grimwood J."/>
            <person name="Cattonaro F."/>
            <person name="Zuccolo A."/>
            <person name="Rossini L."/>
            <person name="Jenkins J."/>
            <person name="Vendramin E."/>
            <person name="Meisel L.A."/>
            <person name="Decroocq V."/>
            <person name="Sosinski B."/>
            <person name="Prochnik S."/>
            <person name="Mitros T."/>
            <person name="Policriti A."/>
            <person name="Cipriani G."/>
            <person name="Dondini L."/>
            <person name="Ficklin S."/>
            <person name="Goodstein D.M."/>
            <person name="Xuan P."/>
            <person name="Del Fabbro C."/>
            <person name="Aramini V."/>
            <person name="Copetti D."/>
            <person name="Gonzalez S."/>
            <person name="Horner D.S."/>
            <person name="Falchi R."/>
            <person name="Lucas S."/>
            <person name="Mica E."/>
            <person name="Maldonado J."/>
            <person name="Lazzari B."/>
            <person name="Bielenberg D."/>
            <person name="Pirona R."/>
            <person name="Miculan M."/>
            <person name="Barakat A."/>
            <person name="Testolin R."/>
            <person name="Stella A."/>
            <person name="Tartarini S."/>
            <person name="Tonutti P."/>
            <person name="Arus P."/>
            <person name="Orellana A."/>
            <person name="Wells C."/>
            <person name="Main D."/>
            <person name="Vizzotto G."/>
            <person name="Silva H."/>
            <person name="Salamini F."/>
            <person name="Schmutz J."/>
            <person name="Morgante M."/>
            <person name="Rokhsar D.S."/>
        </authorList>
    </citation>
    <scope>NUCLEOTIDE SEQUENCE [LARGE SCALE GENOMIC DNA]</scope>
    <source>
        <strain evidence="23">cv. Nemared</strain>
    </source>
</reference>
<evidence type="ECO:0000256" key="17">
    <source>
        <dbReference type="ARBA" id="ARBA00047899"/>
    </source>
</evidence>
<dbReference type="InterPro" id="IPR001245">
    <property type="entry name" value="Ser-Thr/Tyr_kinase_cat_dom"/>
</dbReference>
<dbReference type="Pfam" id="PF23598">
    <property type="entry name" value="LRR_14"/>
    <property type="match status" value="1"/>
</dbReference>
<evidence type="ECO:0000256" key="5">
    <source>
        <dbReference type="ARBA" id="ARBA00022614"/>
    </source>
</evidence>
<evidence type="ECO:0000256" key="12">
    <source>
        <dbReference type="ARBA" id="ARBA00022840"/>
    </source>
</evidence>
<dbReference type="GO" id="GO:0005524">
    <property type="term" value="F:ATP binding"/>
    <property type="evidence" value="ECO:0007669"/>
    <property type="project" value="UniProtKB-UniRule"/>
</dbReference>
<keyword evidence="16" id="KW-0325">Glycoprotein</keyword>
<dbReference type="InterPro" id="IPR011009">
    <property type="entry name" value="Kinase-like_dom_sf"/>
</dbReference>
<dbReference type="PRINTS" id="PR00019">
    <property type="entry name" value="LEURICHRPT"/>
</dbReference>
<keyword evidence="13" id="KW-1133">Transmembrane helix</keyword>
<dbReference type="PROSITE" id="PS00108">
    <property type="entry name" value="PROTEIN_KINASE_ST"/>
    <property type="match status" value="1"/>
</dbReference>
<dbReference type="Pfam" id="PF11721">
    <property type="entry name" value="Malectin"/>
    <property type="match status" value="1"/>
</dbReference>
<dbReference type="SUPFAM" id="SSF56112">
    <property type="entry name" value="Protein kinase-like (PK-like)"/>
    <property type="match status" value="1"/>
</dbReference>
<evidence type="ECO:0000256" key="1">
    <source>
        <dbReference type="ARBA" id="ARBA00004479"/>
    </source>
</evidence>
<evidence type="ECO:0000259" key="21">
    <source>
        <dbReference type="PROSITE" id="PS50011"/>
    </source>
</evidence>
<evidence type="ECO:0000256" key="19">
    <source>
        <dbReference type="PROSITE-ProRule" id="PRU10141"/>
    </source>
</evidence>
<dbReference type="InterPro" id="IPR003591">
    <property type="entry name" value="Leu-rich_rpt_typical-subtyp"/>
</dbReference>
<keyword evidence="23" id="KW-1185">Reference proteome</keyword>
<keyword evidence="8 20" id="KW-0732">Signal</keyword>
<dbReference type="Gene3D" id="3.80.10.10">
    <property type="entry name" value="Ribonuclease Inhibitor"/>
    <property type="match status" value="3"/>
</dbReference>
<gene>
    <name evidence="22" type="ORF">PRUPE_6G126100</name>
</gene>
<protein>
    <recommendedName>
        <fullName evidence="2">non-specific serine/threonine protein kinase</fullName>
        <ecNumber evidence="2">2.7.11.1</ecNumber>
    </recommendedName>
</protein>
<keyword evidence="6" id="KW-0808">Transferase</keyword>
<keyword evidence="3" id="KW-0723">Serine/threonine-protein kinase</keyword>
<dbReference type="SMR" id="A0A251NPD6"/>
<dbReference type="InterPro" id="IPR008271">
    <property type="entry name" value="Ser/Thr_kinase_AS"/>
</dbReference>
<evidence type="ECO:0000313" key="22">
    <source>
        <dbReference type="EMBL" id="ONI01172.1"/>
    </source>
</evidence>
<dbReference type="PROSITE" id="PS00107">
    <property type="entry name" value="PROTEIN_KINASE_ATP"/>
    <property type="match status" value="1"/>
</dbReference>
<dbReference type="FunFam" id="3.80.10.10:FF:000095">
    <property type="entry name" value="LRR receptor-like serine/threonine-protein kinase GSO1"/>
    <property type="match status" value="1"/>
</dbReference>
<dbReference type="PROSITE" id="PS51450">
    <property type="entry name" value="LRR"/>
    <property type="match status" value="2"/>
</dbReference>
<dbReference type="EC" id="2.7.11.1" evidence="2"/>
<feature type="chain" id="PRO_5013259148" description="non-specific serine/threonine protein kinase" evidence="20">
    <location>
        <begin position="30"/>
        <end position="1109"/>
    </location>
</feature>
<dbReference type="InterPro" id="IPR055414">
    <property type="entry name" value="LRR_R13L4/SHOC2-like"/>
</dbReference>
<evidence type="ECO:0000256" key="13">
    <source>
        <dbReference type="ARBA" id="ARBA00022989"/>
    </source>
</evidence>
<feature type="signal peptide" evidence="20">
    <location>
        <begin position="1"/>
        <end position="29"/>
    </location>
</feature>
<dbReference type="GO" id="GO:0016020">
    <property type="term" value="C:membrane"/>
    <property type="evidence" value="ECO:0007669"/>
    <property type="project" value="UniProtKB-SubCell"/>
</dbReference>
<dbReference type="EMBL" id="CM007656">
    <property type="protein sequence ID" value="ONI01172.1"/>
    <property type="molecule type" value="Genomic_DNA"/>
</dbReference>
<evidence type="ECO:0000256" key="16">
    <source>
        <dbReference type="ARBA" id="ARBA00023180"/>
    </source>
</evidence>
<dbReference type="Pfam" id="PF13855">
    <property type="entry name" value="LRR_8"/>
    <property type="match status" value="1"/>
</dbReference>
<comment type="subcellular location">
    <subcellularLocation>
        <location evidence="1">Membrane</location>
        <topology evidence="1">Single-pass type I membrane protein</topology>
    </subcellularLocation>
</comment>
<dbReference type="SMART" id="SM00369">
    <property type="entry name" value="LRR_TYP"/>
    <property type="match status" value="7"/>
</dbReference>
<dbReference type="InterPro" id="IPR051824">
    <property type="entry name" value="LRR_Rcpt-Like_S/T_Kinase"/>
</dbReference>
<accession>A0A251NPD6</accession>
<evidence type="ECO:0000256" key="15">
    <source>
        <dbReference type="ARBA" id="ARBA00023170"/>
    </source>
</evidence>
<dbReference type="eggNOG" id="ENOG502SHJP">
    <property type="taxonomic scope" value="Eukaryota"/>
</dbReference>